<proteinExistence type="predicted"/>
<keyword evidence="2" id="KW-1003">Cell membrane</keyword>
<dbReference type="InterPro" id="IPR017452">
    <property type="entry name" value="GPCR_Rhodpsn_7TM"/>
</dbReference>
<feature type="domain" description="G-protein coupled receptors family 1 profile" evidence="11">
    <location>
        <begin position="45"/>
        <end position="293"/>
    </location>
</feature>
<sequence length="362" mass="40641">MNSTLGNLTNSDDSFDRYQFVNEAPGVAIPILITLALAALFGTFGNVLILITIFTTEKLHRLECIFMANLAISDMYVTTLADPLSIVGKLEGEEFFDKLPGFCQIIAFGCTIACVNSLGSIALLSFNRYIYICQNKFYCKIFKKKTCILMCCCLYSVGLLLVLLNFAGIGDHSFDRKSLECIWDRMETYPYTVVFSVTLVWVPVVVVGFSYLSIFLKVHGSRKKTKTASSRRTSSYSIGLAKTLCIIYVIFAACWIPYALLIVLDRDDSFPHEVHLYITVWAHLHPSINWLVYYFTNTKFEAAFNRIAHLDVCFGRCKNSNREGNESSTTSGGLSTSETNTTFKKPLSSIEISGNRMNDYTI</sequence>
<dbReference type="Proteomes" id="UP000683360">
    <property type="component" value="Unassembled WGS sequence"/>
</dbReference>
<evidence type="ECO:0000256" key="4">
    <source>
        <dbReference type="ARBA" id="ARBA00022989"/>
    </source>
</evidence>
<dbReference type="Gene3D" id="1.20.1070.10">
    <property type="entry name" value="Rhodopsin 7-helix transmembrane proteins"/>
    <property type="match status" value="1"/>
</dbReference>
<dbReference type="OrthoDB" id="10044919at2759"/>
<feature type="transmembrane region" description="Helical" evidence="10">
    <location>
        <begin position="27"/>
        <end position="54"/>
    </location>
</feature>
<accession>A0A8S3SBC3</accession>
<dbReference type="PANTHER" id="PTHR24228">
    <property type="entry name" value="B2 BRADYKININ RECEPTOR/ANGIOTENSIN II RECEPTOR"/>
    <property type="match status" value="1"/>
</dbReference>
<dbReference type="EMBL" id="CAJPWZ010001599">
    <property type="protein sequence ID" value="CAG2218352.1"/>
    <property type="molecule type" value="Genomic_DNA"/>
</dbReference>
<evidence type="ECO:0000313" key="12">
    <source>
        <dbReference type="EMBL" id="CAG2218352.1"/>
    </source>
</evidence>
<feature type="region of interest" description="Disordered" evidence="9">
    <location>
        <begin position="321"/>
        <end position="341"/>
    </location>
</feature>
<feature type="transmembrane region" description="Helical" evidence="10">
    <location>
        <begin position="239"/>
        <end position="264"/>
    </location>
</feature>
<dbReference type="GO" id="GO:0005886">
    <property type="term" value="C:plasma membrane"/>
    <property type="evidence" value="ECO:0007669"/>
    <property type="project" value="UniProtKB-SubCell"/>
</dbReference>
<keyword evidence="6 10" id="KW-0472">Membrane</keyword>
<organism evidence="12 13">
    <name type="scientific">Mytilus edulis</name>
    <name type="common">Blue mussel</name>
    <dbReference type="NCBI Taxonomy" id="6550"/>
    <lineage>
        <taxon>Eukaryota</taxon>
        <taxon>Metazoa</taxon>
        <taxon>Spiralia</taxon>
        <taxon>Lophotrochozoa</taxon>
        <taxon>Mollusca</taxon>
        <taxon>Bivalvia</taxon>
        <taxon>Autobranchia</taxon>
        <taxon>Pteriomorphia</taxon>
        <taxon>Mytilida</taxon>
        <taxon>Mytiloidea</taxon>
        <taxon>Mytilidae</taxon>
        <taxon>Mytilinae</taxon>
        <taxon>Mytilus</taxon>
    </lineage>
</organism>
<keyword evidence="13" id="KW-1185">Reference proteome</keyword>
<dbReference type="AlphaFoldDB" id="A0A8S3SBC3"/>
<evidence type="ECO:0000256" key="8">
    <source>
        <dbReference type="ARBA" id="ARBA00023224"/>
    </source>
</evidence>
<dbReference type="SUPFAM" id="SSF81321">
    <property type="entry name" value="Family A G protein-coupled receptor-like"/>
    <property type="match status" value="1"/>
</dbReference>
<protein>
    <recommendedName>
        <fullName evidence="11">G-protein coupled receptors family 1 profile domain-containing protein</fullName>
    </recommendedName>
</protein>
<dbReference type="PROSITE" id="PS50262">
    <property type="entry name" value="G_PROTEIN_RECEP_F1_2"/>
    <property type="match status" value="1"/>
</dbReference>
<dbReference type="InterPro" id="IPR000276">
    <property type="entry name" value="GPCR_Rhodpsn"/>
</dbReference>
<feature type="transmembrane region" description="Helical" evidence="10">
    <location>
        <begin position="276"/>
        <end position="296"/>
    </location>
</feature>
<evidence type="ECO:0000313" key="13">
    <source>
        <dbReference type="Proteomes" id="UP000683360"/>
    </source>
</evidence>
<feature type="transmembrane region" description="Helical" evidence="10">
    <location>
        <begin position="105"/>
        <end position="126"/>
    </location>
</feature>
<evidence type="ECO:0000256" key="2">
    <source>
        <dbReference type="ARBA" id="ARBA00022475"/>
    </source>
</evidence>
<comment type="subcellular location">
    <subcellularLocation>
        <location evidence="1">Cell membrane</location>
        <topology evidence="1">Multi-pass membrane protein</topology>
    </subcellularLocation>
</comment>
<keyword evidence="4 10" id="KW-1133">Transmembrane helix</keyword>
<evidence type="ECO:0000256" key="3">
    <source>
        <dbReference type="ARBA" id="ARBA00022692"/>
    </source>
</evidence>
<feature type="transmembrane region" description="Helical" evidence="10">
    <location>
        <begin position="147"/>
        <end position="169"/>
    </location>
</feature>
<evidence type="ECO:0000256" key="9">
    <source>
        <dbReference type="SAM" id="MobiDB-lite"/>
    </source>
</evidence>
<gene>
    <name evidence="12" type="ORF">MEDL_32009</name>
</gene>
<evidence type="ECO:0000256" key="6">
    <source>
        <dbReference type="ARBA" id="ARBA00023136"/>
    </source>
</evidence>
<keyword evidence="8" id="KW-0807">Transducer</keyword>
<reference evidence="12" key="1">
    <citation type="submission" date="2021-03" db="EMBL/GenBank/DDBJ databases">
        <authorList>
            <person name="Bekaert M."/>
        </authorList>
    </citation>
    <scope>NUCLEOTIDE SEQUENCE</scope>
</reference>
<evidence type="ECO:0000256" key="5">
    <source>
        <dbReference type="ARBA" id="ARBA00023040"/>
    </source>
</evidence>
<evidence type="ECO:0000256" key="10">
    <source>
        <dbReference type="SAM" id="Phobius"/>
    </source>
</evidence>
<evidence type="ECO:0000256" key="7">
    <source>
        <dbReference type="ARBA" id="ARBA00023170"/>
    </source>
</evidence>
<dbReference type="GO" id="GO:0004930">
    <property type="term" value="F:G protein-coupled receptor activity"/>
    <property type="evidence" value="ECO:0007669"/>
    <property type="project" value="UniProtKB-KW"/>
</dbReference>
<evidence type="ECO:0000256" key="1">
    <source>
        <dbReference type="ARBA" id="ARBA00004651"/>
    </source>
</evidence>
<keyword evidence="7" id="KW-0675">Receptor</keyword>
<name>A0A8S3SBC3_MYTED</name>
<comment type="caution">
    <text evidence="12">The sequence shown here is derived from an EMBL/GenBank/DDBJ whole genome shotgun (WGS) entry which is preliminary data.</text>
</comment>
<keyword evidence="3 10" id="KW-0812">Transmembrane</keyword>
<feature type="compositionally biased region" description="Low complexity" evidence="9">
    <location>
        <begin position="326"/>
        <end position="341"/>
    </location>
</feature>
<keyword evidence="5" id="KW-0297">G-protein coupled receptor</keyword>
<dbReference type="Pfam" id="PF00001">
    <property type="entry name" value="7tm_1"/>
    <property type="match status" value="1"/>
</dbReference>
<evidence type="ECO:0000259" key="11">
    <source>
        <dbReference type="PROSITE" id="PS50262"/>
    </source>
</evidence>
<feature type="transmembrane region" description="Helical" evidence="10">
    <location>
        <begin position="66"/>
        <end position="85"/>
    </location>
</feature>
<dbReference type="CDD" id="cd00637">
    <property type="entry name" value="7tm_classA_rhodopsin-like"/>
    <property type="match status" value="1"/>
</dbReference>
<feature type="transmembrane region" description="Helical" evidence="10">
    <location>
        <begin position="189"/>
        <end position="218"/>
    </location>
</feature>
<dbReference type="PRINTS" id="PR00237">
    <property type="entry name" value="GPCRRHODOPSN"/>
</dbReference>
<dbReference type="PANTHER" id="PTHR24228:SF75">
    <property type="entry name" value="G-PROTEIN COUPLED RECEPTORS FAMILY 1 PROFILE DOMAIN-CONTAINING PROTEIN"/>
    <property type="match status" value="1"/>
</dbReference>